<evidence type="ECO:0000259" key="1">
    <source>
        <dbReference type="Pfam" id="PF17677"/>
    </source>
</evidence>
<dbReference type="SUPFAM" id="SSF74650">
    <property type="entry name" value="Galactose mutarotase-like"/>
    <property type="match status" value="1"/>
</dbReference>
<keyword evidence="2" id="KW-0378">Hydrolase</keyword>
<dbReference type="Gene3D" id="2.70.98.30">
    <property type="entry name" value="Golgi alpha-mannosidase II, domain 4"/>
    <property type="match status" value="1"/>
</dbReference>
<dbReference type="PANTHER" id="PTHR46017">
    <property type="entry name" value="ALPHA-MANNOSIDASE 2C1"/>
    <property type="match status" value="1"/>
</dbReference>
<dbReference type="InterPro" id="IPR011013">
    <property type="entry name" value="Gal_mutarotase_sf_dom"/>
</dbReference>
<dbReference type="Gene3D" id="2.60.40.2220">
    <property type="match status" value="1"/>
</dbReference>
<keyword evidence="2" id="KW-0326">Glycosidase</keyword>
<dbReference type="EMBL" id="JANBUO010004072">
    <property type="protein sequence ID" value="KAJ2788515.1"/>
    <property type="molecule type" value="Genomic_DNA"/>
</dbReference>
<comment type="caution">
    <text evidence="2">The sequence shown here is derived from an EMBL/GenBank/DDBJ whole genome shotgun (WGS) entry which is preliminary data.</text>
</comment>
<gene>
    <name evidence="2" type="primary">AMS1_3</name>
    <name evidence="2" type="ORF">H4R20_007363</name>
</gene>
<evidence type="ECO:0000313" key="3">
    <source>
        <dbReference type="Proteomes" id="UP001140094"/>
    </source>
</evidence>
<evidence type="ECO:0000313" key="2">
    <source>
        <dbReference type="EMBL" id="KAJ2788515.1"/>
    </source>
</evidence>
<accession>A0A9W8HL08</accession>
<reference evidence="2" key="1">
    <citation type="submission" date="2022-07" db="EMBL/GenBank/DDBJ databases">
        <title>Phylogenomic reconstructions and comparative analyses of Kickxellomycotina fungi.</title>
        <authorList>
            <person name="Reynolds N.K."/>
            <person name="Stajich J.E."/>
            <person name="Barry K."/>
            <person name="Grigoriev I.V."/>
            <person name="Crous P."/>
            <person name="Smith M.E."/>
        </authorList>
    </citation>
    <scope>NUCLEOTIDE SEQUENCE</scope>
    <source>
        <strain evidence="2">NRRL 1565</strain>
    </source>
</reference>
<sequence>MGHHTFRYAVYPHQGSFNESSVVREAYQFNLPLVQLPVDFGAVSESTNIAGTKPLFTVEGAPNVVLDTVKKAEDGDGHIIVRLYEAYGGRAKATLSTSLDVAGQAHLTNILEEPTDSVNLVASAAGRMSAEIALKPFQIITLRLALRN</sequence>
<dbReference type="OrthoDB" id="10261055at2759"/>
<dbReference type="InterPro" id="IPR041147">
    <property type="entry name" value="GH38_C"/>
</dbReference>
<dbReference type="Pfam" id="PF17677">
    <property type="entry name" value="Glyco_hydro38C2"/>
    <property type="match status" value="1"/>
</dbReference>
<dbReference type="EC" id="3.2.1.24" evidence="2"/>
<protein>
    <submittedName>
        <fullName evidence="2">Glycoside hydrolase, 38 vacuolar alpha mannosidase</fullName>
        <ecNumber evidence="2">3.2.1.24</ecNumber>
    </submittedName>
</protein>
<keyword evidence="3" id="KW-1185">Reference proteome</keyword>
<dbReference type="AlphaFoldDB" id="A0A9W8HL08"/>
<dbReference type="PANTHER" id="PTHR46017:SF1">
    <property type="entry name" value="ALPHA-MANNOSIDASE 2C1"/>
    <property type="match status" value="1"/>
</dbReference>
<dbReference type="GO" id="GO:0004559">
    <property type="term" value="F:alpha-mannosidase activity"/>
    <property type="evidence" value="ECO:0007669"/>
    <property type="project" value="UniProtKB-EC"/>
</dbReference>
<name>A0A9W8HL08_9FUNG</name>
<dbReference type="GO" id="GO:0009313">
    <property type="term" value="P:oligosaccharide catabolic process"/>
    <property type="evidence" value="ECO:0007669"/>
    <property type="project" value="TreeGrafter"/>
</dbReference>
<proteinExistence type="predicted"/>
<dbReference type="Proteomes" id="UP001140094">
    <property type="component" value="Unassembled WGS sequence"/>
</dbReference>
<dbReference type="GO" id="GO:0030246">
    <property type="term" value="F:carbohydrate binding"/>
    <property type="evidence" value="ECO:0007669"/>
    <property type="project" value="InterPro"/>
</dbReference>
<organism evidence="2 3">
    <name type="scientific">Coemansia guatemalensis</name>
    <dbReference type="NCBI Taxonomy" id="2761395"/>
    <lineage>
        <taxon>Eukaryota</taxon>
        <taxon>Fungi</taxon>
        <taxon>Fungi incertae sedis</taxon>
        <taxon>Zoopagomycota</taxon>
        <taxon>Kickxellomycotina</taxon>
        <taxon>Kickxellomycetes</taxon>
        <taxon>Kickxellales</taxon>
        <taxon>Kickxellaceae</taxon>
        <taxon>Coemansia</taxon>
    </lineage>
</organism>
<feature type="domain" description="Glycosyl hydrolases family 38 C-terminal" evidence="1">
    <location>
        <begin position="63"/>
        <end position="142"/>
    </location>
</feature>